<keyword evidence="1" id="KW-0812">Transmembrane</keyword>
<accession>A0A644UZ38</accession>
<organism evidence="2">
    <name type="scientific">bioreactor metagenome</name>
    <dbReference type="NCBI Taxonomy" id="1076179"/>
    <lineage>
        <taxon>unclassified sequences</taxon>
        <taxon>metagenomes</taxon>
        <taxon>ecological metagenomes</taxon>
    </lineage>
</organism>
<dbReference type="InterPro" id="IPR014198">
    <property type="entry name" value="Spore_III_AB"/>
</dbReference>
<gene>
    <name evidence="2" type="primary">spoIIIAB_2</name>
    <name evidence="2" type="ORF">SDC9_30304</name>
</gene>
<protein>
    <submittedName>
        <fullName evidence="2">Stage III sporulation protein AB</fullName>
    </submittedName>
</protein>
<dbReference type="AlphaFoldDB" id="A0A644UZ38"/>
<keyword evidence="1" id="KW-1133">Transmembrane helix</keyword>
<keyword evidence="1" id="KW-0472">Membrane</keyword>
<dbReference type="PIRSF" id="PIRSF021435">
    <property type="entry name" value="SpoIIIAB"/>
    <property type="match status" value="1"/>
</dbReference>
<sequence length="172" mass="18947">MWLKMLGGIIIIASGTSIGFLYANRCCERPRQIRQIISCIGSLKSYISYVSLPLAEALINCTNGTCGAVKELFQKTATILKGNGWMTPQEALQQAISETHDLVLEKPEIEVLVVFGANLGSTSRDEQTNYLDMVQEQLAKIECDALKLRDQNSKMYRYLGVCGGLAVVIVLI</sequence>
<name>A0A644UZ38_9ZZZZ</name>
<dbReference type="EMBL" id="VSSQ01000188">
    <property type="protein sequence ID" value="MPL84339.1"/>
    <property type="molecule type" value="Genomic_DNA"/>
</dbReference>
<feature type="transmembrane region" description="Helical" evidence="1">
    <location>
        <begin position="6"/>
        <end position="24"/>
    </location>
</feature>
<evidence type="ECO:0000256" key="1">
    <source>
        <dbReference type="SAM" id="Phobius"/>
    </source>
</evidence>
<reference evidence="2" key="1">
    <citation type="submission" date="2019-08" db="EMBL/GenBank/DDBJ databases">
        <authorList>
            <person name="Kucharzyk K."/>
            <person name="Murdoch R.W."/>
            <person name="Higgins S."/>
            <person name="Loffler F."/>
        </authorList>
    </citation>
    <scope>NUCLEOTIDE SEQUENCE</scope>
</reference>
<proteinExistence type="predicted"/>
<dbReference type="Pfam" id="PF09548">
    <property type="entry name" value="Spore_III_AB"/>
    <property type="match status" value="1"/>
</dbReference>
<comment type="caution">
    <text evidence="2">The sequence shown here is derived from an EMBL/GenBank/DDBJ whole genome shotgun (WGS) entry which is preliminary data.</text>
</comment>
<evidence type="ECO:0000313" key="2">
    <source>
        <dbReference type="EMBL" id="MPL84339.1"/>
    </source>
</evidence>